<comment type="similarity">
    <text evidence="2 7">Belongs to the MlaE permease family.</text>
</comment>
<keyword evidence="4 7" id="KW-0812">Transmembrane</keyword>
<evidence type="ECO:0000256" key="5">
    <source>
        <dbReference type="ARBA" id="ARBA00022989"/>
    </source>
</evidence>
<evidence type="ECO:0000256" key="6">
    <source>
        <dbReference type="ARBA" id="ARBA00023136"/>
    </source>
</evidence>
<dbReference type="InterPro" id="IPR003453">
    <property type="entry name" value="ABC_MlaE_roteobac"/>
</dbReference>
<feature type="transmembrane region" description="Helical" evidence="7">
    <location>
        <begin position="157"/>
        <end position="183"/>
    </location>
</feature>
<reference evidence="8" key="1">
    <citation type="submission" date="2022-08" db="EMBL/GenBank/DDBJ databases">
        <authorList>
            <person name="Dzunkova M."/>
            <person name="La Clair J."/>
            <person name="Tyml T."/>
            <person name="Doud D."/>
            <person name="Schulz F."/>
            <person name="Piquer S."/>
            <person name="Porcel Sanchis D."/>
            <person name="Osborn A."/>
            <person name="Robinson D."/>
            <person name="Louie K.B."/>
            <person name="Bowen B.P."/>
            <person name="Bowers R."/>
            <person name="Lee J."/>
            <person name="Arnau Llombart V."/>
            <person name="Diaz Villanueva W."/>
            <person name="Gosliner T."/>
            <person name="Northen T."/>
            <person name="Cheng J.-F."/>
            <person name="Burkart M.D."/>
            <person name="Woyke T."/>
        </authorList>
    </citation>
    <scope>NUCLEOTIDE SEQUENCE</scope>
    <source>
        <strain evidence="8">Df01</strain>
    </source>
</reference>
<reference evidence="8" key="2">
    <citation type="journal article" date="2023" name="Microbiome">
        <title>Synthase-selected sorting approach identifies a beta-lactone synthase in a nudibranch symbiotic bacterium.</title>
        <authorList>
            <person name="Dzunkova M."/>
            <person name="La Clair J.J."/>
            <person name="Tyml T."/>
            <person name="Doud D."/>
            <person name="Schulz F."/>
            <person name="Piquer-Esteban S."/>
            <person name="Porcel Sanchis D."/>
            <person name="Osborn A."/>
            <person name="Robinson D."/>
            <person name="Louie K.B."/>
            <person name="Bowen B.P."/>
            <person name="Bowers R.M."/>
            <person name="Lee J."/>
            <person name="Arnau V."/>
            <person name="Diaz-Villanueva W."/>
            <person name="Stepanauskas R."/>
            <person name="Gosliner T."/>
            <person name="Date S.V."/>
            <person name="Northen T.R."/>
            <person name="Cheng J.F."/>
            <person name="Burkart M.D."/>
            <person name="Woyke T."/>
        </authorList>
    </citation>
    <scope>NUCLEOTIDE SEQUENCE</scope>
    <source>
        <strain evidence="8">Df01</strain>
    </source>
</reference>
<feature type="transmembrane region" description="Helical" evidence="7">
    <location>
        <begin position="108"/>
        <end position="131"/>
    </location>
</feature>
<keyword evidence="3" id="KW-0813">Transport</keyword>
<evidence type="ECO:0000256" key="7">
    <source>
        <dbReference type="RuleBase" id="RU362044"/>
    </source>
</evidence>
<dbReference type="NCBIfam" id="TIGR00056">
    <property type="entry name" value="MlaE family lipid ABC transporter permease subunit"/>
    <property type="match status" value="1"/>
</dbReference>
<evidence type="ECO:0000313" key="9">
    <source>
        <dbReference type="Proteomes" id="UP001168167"/>
    </source>
</evidence>
<comment type="caution">
    <text evidence="8">The sequence shown here is derived from an EMBL/GenBank/DDBJ whole genome shotgun (WGS) entry which is preliminary data.</text>
</comment>
<keyword evidence="9" id="KW-1185">Reference proteome</keyword>
<accession>A0ABT7QK55</accession>
<evidence type="ECO:0000313" key="8">
    <source>
        <dbReference type="EMBL" id="MDM5147084.1"/>
    </source>
</evidence>
<evidence type="ECO:0000256" key="4">
    <source>
        <dbReference type="ARBA" id="ARBA00022692"/>
    </source>
</evidence>
<gene>
    <name evidence="8" type="ORF">NQX30_01630</name>
</gene>
<proteinExistence type="inferred from homology"/>
<keyword evidence="6 7" id="KW-0472">Membrane</keyword>
<evidence type="ECO:0000256" key="1">
    <source>
        <dbReference type="ARBA" id="ARBA00004141"/>
    </source>
</evidence>
<dbReference type="PANTHER" id="PTHR30188:SF4">
    <property type="entry name" value="PROTEIN TRIGALACTOSYLDIACYLGLYCEROL 1, CHLOROPLASTIC"/>
    <property type="match status" value="1"/>
</dbReference>
<dbReference type="InterPro" id="IPR030802">
    <property type="entry name" value="Permease_MalE"/>
</dbReference>
<feature type="transmembrane region" description="Helical" evidence="7">
    <location>
        <begin position="65"/>
        <end position="87"/>
    </location>
</feature>
<dbReference type="Proteomes" id="UP001168167">
    <property type="component" value="Unassembled WGS sequence"/>
</dbReference>
<feature type="transmembrane region" description="Helical" evidence="7">
    <location>
        <begin position="248"/>
        <end position="267"/>
    </location>
</feature>
<evidence type="ECO:0000256" key="2">
    <source>
        <dbReference type="ARBA" id="ARBA00007556"/>
    </source>
</evidence>
<keyword evidence="7" id="KW-1003">Cell membrane</keyword>
<feature type="transmembrane region" description="Helical" evidence="7">
    <location>
        <begin position="204"/>
        <end position="228"/>
    </location>
</feature>
<comment type="subcellular location">
    <subcellularLocation>
        <location evidence="7">Cell inner membrane</location>
        <topology evidence="7">Multi-pass membrane protein</topology>
    </subcellularLocation>
    <subcellularLocation>
        <location evidence="1">Membrane</location>
        <topology evidence="1">Multi-pass membrane protein</topology>
    </subcellularLocation>
</comment>
<sequence length="268" mass="28971">MRGRDRRDYSIAGYIRRLGWPLVSTLFNLGQATRFALTVIGSSGAALRRPSLIIKQLKVSGVNTLIIILVAGIFVGFVLGLQFYVLLARYGQVEVIGAGVALTLFRELGPVSSGLLFVGCACTSITASIGLKKASEQIAAMEIMAVDPIARELSPRLWAGFIALPLLTIYFDAVGIIGAYLIAVPQIGIDEGVFWSEMQQRVLFYDDFVLGTLKSLFFGFVATFIAIYEGYFCLPTAEGVANATTRTVIKGSLAVLGFNFVLTAFMVN</sequence>
<keyword evidence="5 7" id="KW-1133">Transmembrane helix</keyword>
<protein>
    <submittedName>
        <fullName evidence="8">MlaE family lipid ABC transporter permease subunit</fullName>
    </submittedName>
</protein>
<dbReference type="PANTHER" id="PTHR30188">
    <property type="entry name" value="ABC TRANSPORTER PERMEASE PROTEIN-RELATED"/>
    <property type="match status" value="1"/>
</dbReference>
<organism evidence="8 9">
    <name type="scientific">Candidatus Doriopsillibacter californiensis</name>
    <dbReference type="NCBI Taxonomy" id="2970740"/>
    <lineage>
        <taxon>Bacteria</taxon>
        <taxon>Pseudomonadati</taxon>
        <taxon>Pseudomonadota</taxon>
        <taxon>Gammaproteobacteria</taxon>
        <taxon>Candidatus Tethybacterales</taxon>
        <taxon>Candidatus Persebacteraceae</taxon>
        <taxon>Candidatus Doriopsillibacter</taxon>
    </lineage>
</organism>
<dbReference type="EMBL" id="JANQAO010000001">
    <property type="protein sequence ID" value="MDM5147084.1"/>
    <property type="molecule type" value="Genomic_DNA"/>
</dbReference>
<keyword evidence="7" id="KW-0997">Cell inner membrane</keyword>
<name>A0ABT7QK55_9GAMM</name>
<dbReference type="Pfam" id="PF02405">
    <property type="entry name" value="MlaE"/>
    <property type="match status" value="1"/>
</dbReference>
<evidence type="ECO:0000256" key="3">
    <source>
        <dbReference type="ARBA" id="ARBA00022448"/>
    </source>
</evidence>